<reference evidence="4" key="1">
    <citation type="submission" date="2015-02" db="EMBL/GenBank/DDBJ databases">
        <title>Physiological reanalysis, assessment of diazotrophy, and genome sequences of multiple isolates of Streptomyces thermoautotrophicus.</title>
        <authorList>
            <person name="MacKellar D.C."/>
            <person name="Lieber L."/>
            <person name="Norman J."/>
            <person name="Bolger A."/>
            <person name="Tobin C."/>
            <person name="Murray J.W."/>
            <person name="Friesen M."/>
            <person name="Prell J."/>
        </authorList>
    </citation>
    <scope>NUCLEOTIDE SEQUENCE [LARGE SCALE GENOMIC DNA]</scope>
    <source>
        <strain evidence="4">UBT1</strain>
    </source>
</reference>
<organism evidence="3 4">
    <name type="scientific">Carbonactinospora thermoautotrophica</name>
    <dbReference type="NCBI Taxonomy" id="1469144"/>
    <lineage>
        <taxon>Bacteria</taxon>
        <taxon>Bacillati</taxon>
        <taxon>Actinomycetota</taxon>
        <taxon>Actinomycetes</taxon>
        <taxon>Kitasatosporales</taxon>
        <taxon>Carbonactinosporaceae</taxon>
        <taxon>Carbonactinospora</taxon>
    </lineage>
</organism>
<evidence type="ECO:0000313" key="3">
    <source>
        <dbReference type="EMBL" id="KWX09469.1"/>
    </source>
</evidence>
<gene>
    <name evidence="2" type="ORF">TH66_04105</name>
    <name evidence="3" type="ORF">TR74_09405</name>
</gene>
<dbReference type="CDD" id="cd04301">
    <property type="entry name" value="NAT_SF"/>
    <property type="match status" value="1"/>
</dbReference>
<dbReference type="InterPro" id="IPR056935">
    <property type="entry name" value="Rv0428c-like_C"/>
</dbReference>
<protein>
    <recommendedName>
        <fullName evidence="1">N-acetyltransferase domain-containing protein</fullName>
    </recommendedName>
</protein>
<evidence type="ECO:0000259" key="1">
    <source>
        <dbReference type="PROSITE" id="PS51186"/>
    </source>
</evidence>
<feature type="domain" description="N-acetyltransferase" evidence="1">
    <location>
        <begin position="198"/>
        <end position="323"/>
    </location>
</feature>
<dbReference type="Proteomes" id="UP000070659">
    <property type="component" value="Unassembled WGS sequence"/>
</dbReference>
<comment type="caution">
    <text evidence="3">The sequence shown here is derived from an EMBL/GenBank/DDBJ whole genome shotgun (WGS) entry which is preliminary data.</text>
</comment>
<dbReference type="SUPFAM" id="SSF55729">
    <property type="entry name" value="Acyl-CoA N-acyltransferases (Nat)"/>
    <property type="match status" value="1"/>
</dbReference>
<dbReference type="EMBL" id="JYIK01000805">
    <property type="protein sequence ID" value="KWX09469.1"/>
    <property type="molecule type" value="Genomic_DNA"/>
</dbReference>
<evidence type="ECO:0000313" key="4">
    <source>
        <dbReference type="Proteomes" id="UP000070598"/>
    </source>
</evidence>
<dbReference type="Proteomes" id="UP000070598">
    <property type="component" value="Unassembled WGS sequence"/>
</dbReference>
<dbReference type="PANTHER" id="PTHR43072:SF60">
    <property type="entry name" value="L-2,4-DIAMINOBUTYRIC ACID ACETYLTRANSFERASE"/>
    <property type="match status" value="1"/>
</dbReference>
<evidence type="ECO:0000313" key="2">
    <source>
        <dbReference type="EMBL" id="KWX04969.1"/>
    </source>
</evidence>
<dbReference type="GO" id="GO:0016747">
    <property type="term" value="F:acyltransferase activity, transferring groups other than amino-acyl groups"/>
    <property type="evidence" value="ECO:0007669"/>
    <property type="project" value="InterPro"/>
</dbReference>
<dbReference type="Pfam" id="PF24553">
    <property type="entry name" value="Rv0428c_C"/>
    <property type="match status" value="1"/>
</dbReference>
<evidence type="ECO:0000313" key="5">
    <source>
        <dbReference type="Proteomes" id="UP000070659"/>
    </source>
</evidence>
<dbReference type="InterPro" id="IPR000182">
    <property type="entry name" value="GNAT_dom"/>
</dbReference>
<dbReference type="PROSITE" id="PS51186">
    <property type="entry name" value="GNAT"/>
    <property type="match status" value="1"/>
</dbReference>
<dbReference type="AlphaFoldDB" id="A0A132NHB5"/>
<proteinExistence type="predicted"/>
<dbReference type="PANTHER" id="PTHR43072">
    <property type="entry name" value="N-ACETYLTRANSFERASE"/>
    <property type="match status" value="1"/>
</dbReference>
<dbReference type="RefSeq" id="WP_198532700.1">
    <property type="nucleotide sequence ID" value="NZ_CP171739.1"/>
</dbReference>
<dbReference type="PATRIC" id="fig|1469144.8.peg.4437"/>
<sequence>MTGNRPGAADALRVTPDDIGKRVSLRRVIGTEEGRPVYSDVLGELVSWAGGVLVVRRRDGSLVEVPESTLVVGKVVPAPPPRRREAATRELEAIAARAWPALETEPLGEWWLRASQGFTGRGNSVLPLGDPGLPLDEAVDRVVAWYRARDLRPRFQVVVDSPLDQELAARGWVGEAPVLVLTAPVRAVLGALGASDPAAVRLSTRIPDGWLDVFRGGSAPAEVAAAILGAPPLVRFASVGEPPYAIGRAVVEGRWVGIFGVEVRPELRRRGLARAVLRALLEWGEQAGADTAYLQVEESNEPALALYAALGFLTHHAYRYRLA</sequence>
<dbReference type="EMBL" id="JYIJ01000013">
    <property type="protein sequence ID" value="KWX04969.1"/>
    <property type="molecule type" value="Genomic_DNA"/>
</dbReference>
<dbReference type="Gene3D" id="3.40.630.30">
    <property type="match status" value="1"/>
</dbReference>
<dbReference type="InterPro" id="IPR016181">
    <property type="entry name" value="Acyl_CoA_acyltransferase"/>
</dbReference>
<accession>A0A132NHB5</accession>
<name>A0A132NHB5_9ACTN</name>
<dbReference type="Pfam" id="PF24551">
    <property type="entry name" value="SH3_Rv0428c"/>
    <property type="match status" value="1"/>
</dbReference>
<reference evidence="3 5" key="2">
    <citation type="submission" date="2015-02" db="EMBL/GenBank/DDBJ databases">
        <title>Physiological reanalysis, assessment of diazotrophy, and genome sequences of multiple isolates of Streptomyces thermoautotrophicus.</title>
        <authorList>
            <person name="MacKellar D.C."/>
            <person name="Lieber L."/>
            <person name="Norman J."/>
            <person name="Bolger A."/>
            <person name="Tobin C."/>
            <person name="Murray J.W."/>
            <person name="Prell J."/>
        </authorList>
    </citation>
    <scope>NUCLEOTIDE SEQUENCE [LARGE SCALE GENOMIC DNA]</scope>
    <source>
        <strain evidence="3 5">UBT1</strain>
    </source>
</reference>
<dbReference type="InterPro" id="IPR056934">
    <property type="entry name" value="SH3_Rv0428c"/>
</dbReference>